<evidence type="ECO:0000256" key="1">
    <source>
        <dbReference type="SAM" id="MobiDB-lite"/>
    </source>
</evidence>
<dbReference type="EMBL" id="CAUZLT010000004">
    <property type="protein sequence ID" value="CAK1248446.1"/>
    <property type="molecule type" value="Genomic_DNA"/>
</dbReference>
<feature type="transmembrane region" description="Helical" evidence="2">
    <location>
        <begin position="84"/>
        <end position="102"/>
    </location>
</feature>
<protein>
    <submittedName>
        <fullName evidence="3">Uncharacterized protein</fullName>
    </submittedName>
</protein>
<keyword evidence="2" id="KW-0812">Transmembrane</keyword>
<reference evidence="3 4" key="1">
    <citation type="submission" date="2023-10" db="EMBL/GenBank/DDBJ databases">
        <authorList>
            <person name="Botero Cardona J."/>
        </authorList>
    </citation>
    <scope>NUCLEOTIDE SEQUENCE [LARGE SCALE GENOMIC DNA]</scope>
    <source>
        <strain evidence="3 4">R-53137</strain>
    </source>
</reference>
<feature type="compositionally biased region" description="Polar residues" evidence="1">
    <location>
        <begin position="1"/>
        <end position="22"/>
    </location>
</feature>
<keyword evidence="2" id="KW-0472">Membrane</keyword>
<gene>
    <name evidence="3" type="ORF">R53137_KAKDMLNK_01173</name>
</gene>
<proteinExistence type="predicted"/>
<keyword evidence="4" id="KW-1185">Reference proteome</keyword>
<dbReference type="Proteomes" id="UP001314262">
    <property type="component" value="Unassembled WGS sequence"/>
</dbReference>
<name>A0ABN9YVB6_9LACO</name>
<feature type="transmembrane region" description="Helical" evidence="2">
    <location>
        <begin position="52"/>
        <end position="72"/>
    </location>
</feature>
<dbReference type="RefSeq" id="WP_203619029.1">
    <property type="nucleotide sequence ID" value="NZ_BOJU01000004.1"/>
</dbReference>
<sequence length="418" mass="48795">MVENNNGKVESDSSSNTNSGQHNDADKKQFDHVKLSWFREHVLSKFNYENTLLFASIVIFIIFGIVSIIFFINPHKEGFWTNYWTGTPIVITIIAALSSFYIQSRINQKNSAHEDYFQYQDEIDKEIMPKFSSFQLVKDKNISQENKEKLVENLSEILLAITISDNKRGDLVPTTEDDTYQKGRAVIDYNDYFARELQTILSKDEYKEVIQTVKDSHHYFEDALDNIVNEADINKLKEFSEEDRTRLQNYINVYDDLILKAWVLKKANAEKAKYLIGVSTSNKTIVGAYNLSEHRINVDQSNNRIEFDVRKHENRLYLAGITDNYTNGEKIKLPGLEKWTASNPVLYYIRYLKVTNQYENFGNDNIKTVLNTLHIHFNENQEKVEWEKLGDRDIIVVRTYRLGEFKAASKETKKLNKN</sequence>
<evidence type="ECO:0000313" key="3">
    <source>
        <dbReference type="EMBL" id="CAK1248446.1"/>
    </source>
</evidence>
<organism evidence="3 4">
    <name type="scientific">Fructobacillus tropaeoli</name>
    <dbReference type="NCBI Taxonomy" id="709323"/>
    <lineage>
        <taxon>Bacteria</taxon>
        <taxon>Bacillati</taxon>
        <taxon>Bacillota</taxon>
        <taxon>Bacilli</taxon>
        <taxon>Lactobacillales</taxon>
        <taxon>Lactobacillaceae</taxon>
        <taxon>Fructobacillus</taxon>
    </lineage>
</organism>
<keyword evidence="2" id="KW-1133">Transmembrane helix</keyword>
<evidence type="ECO:0000256" key="2">
    <source>
        <dbReference type="SAM" id="Phobius"/>
    </source>
</evidence>
<evidence type="ECO:0000313" key="4">
    <source>
        <dbReference type="Proteomes" id="UP001314262"/>
    </source>
</evidence>
<comment type="caution">
    <text evidence="3">The sequence shown here is derived from an EMBL/GenBank/DDBJ whole genome shotgun (WGS) entry which is preliminary data.</text>
</comment>
<accession>A0ABN9YVB6</accession>
<feature type="region of interest" description="Disordered" evidence="1">
    <location>
        <begin position="1"/>
        <end position="25"/>
    </location>
</feature>